<organism evidence="4 5">
    <name type="scientific">Eubacterium barkeri</name>
    <name type="common">Clostridium barkeri</name>
    <dbReference type="NCBI Taxonomy" id="1528"/>
    <lineage>
        <taxon>Bacteria</taxon>
        <taxon>Bacillati</taxon>
        <taxon>Bacillota</taxon>
        <taxon>Clostridia</taxon>
        <taxon>Eubacteriales</taxon>
        <taxon>Eubacteriaceae</taxon>
        <taxon>Eubacterium</taxon>
    </lineage>
</organism>
<sequence length="532" mass="60293">MNPLSSLSIIICTCFCIGAGRFFFSERRDLLNKMAAAVLLSLGWWSFCNVFFYAAPNPENAFFWHRFAAIGWCGFVSLTAYYFYVLTNPEHAPMAGWKRVLFFIPGLLLILKNLVGPTTSLALSVIPSISGLGWTYTNSLTSFWLWAFLGYVLTYFSYAFYLLYLWARNVHHRMKKRLAYTFILLDTLTIAIGVITDVILPLTVPLLPSLASIATAFFGLGYFGIIYRYDLFNIDLIISSDTILQTSNNPIFVIDEQTEILKCNDAAGCLLGYDAPLLLGYHLSRFFESPIDLKALSQKPKDSDVEAAILCPDQGVKNIYLSVAVAKDRHQDFLCYIISCKDVTRQKQAQAALAIQQTRYKKLAREYQRLAYYDPLTGLYNRRRFFDKLKGFESAYATNRFDFAVLFMDLDNFKAANDHYGHQFGDTLLTVGASKLQANTKGTDCLARIGGDEFCLLLPFRNTIELDHRISNIRAAFNKSFPMNGKDYVLGISIGYAIYSQAKDIPHLMQLADEAMYRDKARKLHNQSECGD</sequence>
<evidence type="ECO:0000259" key="2">
    <source>
        <dbReference type="PROSITE" id="PS50112"/>
    </source>
</evidence>
<dbReference type="STRING" id="1528.SAMN04488579_105101"/>
<accession>A0A1H3DRW2</accession>
<feature type="transmembrane region" description="Helical" evidence="1">
    <location>
        <begin position="67"/>
        <end position="87"/>
    </location>
</feature>
<dbReference type="InterPro" id="IPR035965">
    <property type="entry name" value="PAS-like_dom_sf"/>
</dbReference>
<dbReference type="AlphaFoldDB" id="A0A1H3DRW2"/>
<keyword evidence="1" id="KW-0472">Membrane</keyword>
<dbReference type="PANTHER" id="PTHR44757">
    <property type="entry name" value="DIGUANYLATE CYCLASE DGCP"/>
    <property type="match status" value="1"/>
</dbReference>
<evidence type="ECO:0000256" key="1">
    <source>
        <dbReference type="SAM" id="Phobius"/>
    </source>
</evidence>
<feature type="transmembrane region" description="Helical" evidence="1">
    <location>
        <begin position="206"/>
        <end position="227"/>
    </location>
</feature>
<name>A0A1H3DRW2_EUBBA</name>
<dbReference type="SUPFAM" id="SSF55073">
    <property type="entry name" value="Nucleotide cyclase"/>
    <property type="match status" value="1"/>
</dbReference>
<feature type="transmembrane region" description="Helical" evidence="1">
    <location>
        <begin position="99"/>
        <end position="123"/>
    </location>
</feature>
<dbReference type="InterPro" id="IPR000014">
    <property type="entry name" value="PAS"/>
</dbReference>
<dbReference type="SMART" id="SM00267">
    <property type="entry name" value="GGDEF"/>
    <property type="match status" value="1"/>
</dbReference>
<dbReference type="CDD" id="cd01949">
    <property type="entry name" value="GGDEF"/>
    <property type="match status" value="1"/>
</dbReference>
<dbReference type="CDD" id="cd00130">
    <property type="entry name" value="PAS"/>
    <property type="match status" value="1"/>
</dbReference>
<dbReference type="InterPro" id="IPR052155">
    <property type="entry name" value="Biofilm_reg_signaling"/>
</dbReference>
<dbReference type="Gene3D" id="3.30.70.270">
    <property type="match status" value="1"/>
</dbReference>
<evidence type="ECO:0000259" key="3">
    <source>
        <dbReference type="PROSITE" id="PS50887"/>
    </source>
</evidence>
<feature type="transmembrane region" description="Helical" evidence="1">
    <location>
        <begin position="6"/>
        <end position="24"/>
    </location>
</feature>
<dbReference type="InterPro" id="IPR043128">
    <property type="entry name" value="Rev_trsase/Diguanyl_cyclase"/>
</dbReference>
<dbReference type="Pfam" id="PF00990">
    <property type="entry name" value="GGDEF"/>
    <property type="match status" value="1"/>
</dbReference>
<dbReference type="Pfam" id="PF13426">
    <property type="entry name" value="PAS_9"/>
    <property type="match status" value="1"/>
</dbReference>
<feature type="domain" description="GGDEF" evidence="3">
    <location>
        <begin position="401"/>
        <end position="532"/>
    </location>
</feature>
<dbReference type="NCBIfam" id="TIGR00229">
    <property type="entry name" value="sensory_box"/>
    <property type="match status" value="1"/>
</dbReference>
<dbReference type="RefSeq" id="WP_090244008.1">
    <property type="nucleotide sequence ID" value="NZ_FNOU01000005.1"/>
</dbReference>
<feature type="transmembrane region" description="Helical" evidence="1">
    <location>
        <begin position="36"/>
        <end position="55"/>
    </location>
</feature>
<protein>
    <submittedName>
        <fullName evidence="4">PAS domain S-box-containing protein/diguanylate cyclase (GGDEF) domain-containing protein</fullName>
    </submittedName>
</protein>
<dbReference type="EMBL" id="FNOU01000005">
    <property type="protein sequence ID" value="SDX68848.1"/>
    <property type="molecule type" value="Genomic_DNA"/>
</dbReference>
<evidence type="ECO:0000313" key="4">
    <source>
        <dbReference type="EMBL" id="SDX68848.1"/>
    </source>
</evidence>
<dbReference type="PROSITE" id="PS50112">
    <property type="entry name" value="PAS"/>
    <property type="match status" value="1"/>
</dbReference>
<evidence type="ECO:0000313" key="5">
    <source>
        <dbReference type="Proteomes" id="UP000199652"/>
    </source>
</evidence>
<dbReference type="OrthoDB" id="9805474at2"/>
<gene>
    <name evidence="4" type="ORF">SAMN04488579_105101</name>
</gene>
<dbReference type="InterPro" id="IPR000160">
    <property type="entry name" value="GGDEF_dom"/>
</dbReference>
<reference evidence="5" key="1">
    <citation type="submission" date="2016-10" db="EMBL/GenBank/DDBJ databases">
        <authorList>
            <person name="Varghese N."/>
            <person name="Submissions S."/>
        </authorList>
    </citation>
    <scope>NUCLEOTIDE SEQUENCE [LARGE SCALE GENOMIC DNA]</scope>
    <source>
        <strain evidence="5">VPI 5359</strain>
    </source>
</reference>
<keyword evidence="1" id="KW-0812">Transmembrane</keyword>
<dbReference type="NCBIfam" id="TIGR00254">
    <property type="entry name" value="GGDEF"/>
    <property type="match status" value="1"/>
</dbReference>
<dbReference type="Gene3D" id="3.30.450.20">
    <property type="entry name" value="PAS domain"/>
    <property type="match status" value="1"/>
</dbReference>
<dbReference type="InterPro" id="IPR029787">
    <property type="entry name" value="Nucleotide_cyclase"/>
</dbReference>
<keyword evidence="5" id="KW-1185">Reference proteome</keyword>
<feature type="domain" description="PAS" evidence="2">
    <location>
        <begin position="243"/>
        <end position="280"/>
    </location>
</feature>
<proteinExistence type="predicted"/>
<feature type="transmembrane region" description="Helical" evidence="1">
    <location>
        <begin position="143"/>
        <end position="166"/>
    </location>
</feature>
<keyword evidence="1" id="KW-1133">Transmembrane helix</keyword>
<dbReference type="SUPFAM" id="SSF55785">
    <property type="entry name" value="PYP-like sensor domain (PAS domain)"/>
    <property type="match status" value="1"/>
</dbReference>
<dbReference type="PROSITE" id="PS50887">
    <property type="entry name" value="GGDEF"/>
    <property type="match status" value="1"/>
</dbReference>
<dbReference type="Proteomes" id="UP000199652">
    <property type="component" value="Unassembled WGS sequence"/>
</dbReference>
<feature type="transmembrane region" description="Helical" evidence="1">
    <location>
        <begin position="178"/>
        <end position="200"/>
    </location>
</feature>
<dbReference type="PANTHER" id="PTHR44757:SF2">
    <property type="entry name" value="BIOFILM ARCHITECTURE MAINTENANCE PROTEIN MBAA"/>
    <property type="match status" value="1"/>
</dbReference>